<dbReference type="RefSeq" id="WP_372265229.1">
    <property type="nucleotide sequence ID" value="NZ_JBFRUW010000014.1"/>
</dbReference>
<dbReference type="EMBL" id="JBFRUW010000014">
    <property type="protein sequence ID" value="MFA0567719.1"/>
    <property type="molecule type" value="Genomic_DNA"/>
</dbReference>
<proteinExistence type="predicted"/>
<reference evidence="2 3" key="1">
    <citation type="journal article" date="2024" name="ISME J.">
        <title>Tailless and filamentous prophages are predominant in marine Vibrio.</title>
        <authorList>
            <person name="Steensen K."/>
            <person name="Seneca J."/>
            <person name="Bartlau N."/>
            <person name="Yu X.A."/>
            <person name="Hussain F.A."/>
            <person name="Polz M.F."/>
        </authorList>
    </citation>
    <scope>NUCLEOTIDE SEQUENCE [LARGE SCALE GENOMIC DNA]</scope>
    <source>
        <strain evidence="2 3">10N.222.51.A1</strain>
    </source>
</reference>
<dbReference type="PANTHER" id="PTHR39173">
    <property type="entry name" value="ACETYLTRANSFERASE"/>
    <property type="match status" value="1"/>
</dbReference>
<evidence type="ECO:0000313" key="3">
    <source>
        <dbReference type="Proteomes" id="UP001570417"/>
    </source>
</evidence>
<dbReference type="PANTHER" id="PTHR39173:SF1">
    <property type="entry name" value="ACETYLTRANSFERASE"/>
    <property type="match status" value="1"/>
</dbReference>
<comment type="caution">
    <text evidence="2">The sequence shown here is derived from an EMBL/GenBank/DDBJ whole genome shotgun (WGS) entry which is preliminary data.</text>
</comment>
<accession>A0ABV4N8J9</accession>
<name>A0ABV4N8J9_9VIBR</name>
<gene>
    <name evidence="2" type="ORF">AB4566_05465</name>
</gene>
<evidence type="ECO:0000313" key="2">
    <source>
        <dbReference type="EMBL" id="MFA0567719.1"/>
    </source>
</evidence>
<keyword evidence="3" id="KW-1185">Reference proteome</keyword>
<sequence length="184" mass="20943">FECIGSVVSYLIGRYVLRGNMEITKADIGHKELFKGYAESCIKEGLELYDAAKLDSNAYLKKRIAYSEGKELPTGWAPISTYFYIESGVIYGSIRLRHGSNEYIENVIGHIGYETRAQARGKGVATKMLRWVIDNIVEHRVIITCDEDNVASSKVIEKCGGEYLSSYYCEDEQRNVLRYQLQRT</sequence>
<dbReference type="Gene3D" id="3.40.630.30">
    <property type="match status" value="1"/>
</dbReference>
<dbReference type="SUPFAM" id="SSF55729">
    <property type="entry name" value="Acyl-CoA N-acyltransferases (Nat)"/>
    <property type="match status" value="1"/>
</dbReference>
<feature type="domain" description="N-acetyltransferase" evidence="1">
    <location>
        <begin position="32"/>
        <end position="184"/>
    </location>
</feature>
<dbReference type="Proteomes" id="UP001570417">
    <property type="component" value="Unassembled WGS sequence"/>
</dbReference>
<dbReference type="InterPro" id="IPR000182">
    <property type="entry name" value="GNAT_dom"/>
</dbReference>
<protein>
    <submittedName>
        <fullName evidence="2">GNAT family N-acetyltransferase</fullName>
    </submittedName>
</protein>
<dbReference type="InterPro" id="IPR016181">
    <property type="entry name" value="Acyl_CoA_acyltransferase"/>
</dbReference>
<evidence type="ECO:0000259" key="1">
    <source>
        <dbReference type="PROSITE" id="PS51186"/>
    </source>
</evidence>
<feature type="non-terminal residue" evidence="2">
    <location>
        <position position="1"/>
    </location>
</feature>
<dbReference type="PROSITE" id="PS51186">
    <property type="entry name" value="GNAT"/>
    <property type="match status" value="1"/>
</dbReference>
<organism evidence="2 3">
    <name type="scientific">Vibrio gallaecicus</name>
    <dbReference type="NCBI Taxonomy" id="552386"/>
    <lineage>
        <taxon>Bacteria</taxon>
        <taxon>Pseudomonadati</taxon>
        <taxon>Pseudomonadota</taxon>
        <taxon>Gammaproteobacteria</taxon>
        <taxon>Vibrionales</taxon>
        <taxon>Vibrionaceae</taxon>
        <taxon>Vibrio</taxon>
    </lineage>
</organism>
<dbReference type="Pfam" id="PF13302">
    <property type="entry name" value="Acetyltransf_3"/>
    <property type="match status" value="1"/>
</dbReference>